<evidence type="ECO:0000256" key="3">
    <source>
        <dbReference type="ARBA" id="ARBA00023015"/>
    </source>
</evidence>
<reference evidence="9" key="3">
    <citation type="submission" date="2025-08" db="UniProtKB">
        <authorList>
            <consortium name="Ensembl"/>
        </authorList>
    </citation>
    <scope>IDENTIFICATION</scope>
</reference>
<keyword evidence="5" id="KW-0804">Transcription</keyword>
<keyword evidence="10" id="KW-1185">Reference proteome</keyword>
<dbReference type="SMART" id="SM00353">
    <property type="entry name" value="HLH"/>
    <property type="match status" value="1"/>
</dbReference>
<evidence type="ECO:0000256" key="4">
    <source>
        <dbReference type="ARBA" id="ARBA00023125"/>
    </source>
</evidence>
<dbReference type="Bgee" id="ENSELUG00000001290">
    <property type="expression patterns" value="Expressed in embryo"/>
</dbReference>
<dbReference type="PROSITE" id="PS50888">
    <property type="entry name" value="BHLH"/>
    <property type="match status" value="1"/>
</dbReference>
<dbReference type="GO" id="GO:0003677">
    <property type="term" value="F:DNA binding"/>
    <property type="evidence" value="ECO:0007669"/>
    <property type="project" value="UniProtKB-KW"/>
</dbReference>
<evidence type="ECO:0000256" key="7">
    <source>
        <dbReference type="SAM" id="MobiDB-lite"/>
    </source>
</evidence>
<protein>
    <recommendedName>
        <fullName evidence="8">BHLH domain-containing protein</fullName>
    </recommendedName>
</protein>
<name>A0A3P8XKN4_ESOLU</name>
<feature type="compositionally biased region" description="Polar residues" evidence="7">
    <location>
        <begin position="169"/>
        <end position="181"/>
    </location>
</feature>
<feature type="domain" description="BHLH" evidence="8">
    <location>
        <begin position="24"/>
        <end position="81"/>
    </location>
</feature>
<evidence type="ECO:0000256" key="1">
    <source>
        <dbReference type="ARBA" id="ARBA00004123"/>
    </source>
</evidence>
<sequence length="188" mass="21257">MPSESIQSSAPRPTVVRKKETLELRKTMKPLMEKRRRARINDSLNHLKTLILPLTGKDHSRHSKLEKADILEMTVRFLSDLRAAPEKSTSDGYKDGYKACMQRVTGLLPEMNLDKGACQSVNEFIRQCTSPSFNPACLNCCAKSSRSFPSIQQRLLSLKADVGSRIESHSNSLPNRPQASNAMMWRPW</sequence>
<dbReference type="InterPro" id="IPR011598">
    <property type="entry name" value="bHLH_dom"/>
</dbReference>
<dbReference type="GO" id="GO:0046983">
    <property type="term" value="F:protein dimerization activity"/>
    <property type="evidence" value="ECO:0007669"/>
    <property type="project" value="InterPro"/>
</dbReference>
<keyword evidence="4" id="KW-0238">DNA-binding</keyword>
<dbReference type="Proteomes" id="UP000265140">
    <property type="component" value="Chromosome 12"/>
</dbReference>
<keyword evidence="2" id="KW-0678">Repressor</keyword>
<dbReference type="FunFam" id="4.10.280.10:FF:000009">
    <property type="entry name" value="Transcription factor HES-1"/>
    <property type="match status" value="1"/>
</dbReference>
<feature type="region of interest" description="Disordered" evidence="7">
    <location>
        <begin position="167"/>
        <end position="188"/>
    </location>
</feature>
<dbReference type="InParanoid" id="A0A3P8XKN4"/>
<dbReference type="STRING" id="8010.ENSELUP00000005131"/>
<dbReference type="GeneTree" id="ENSGT00940000161602"/>
<evidence type="ECO:0000313" key="9">
    <source>
        <dbReference type="Ensembl" id="ENSELUP00000005131.1"/>
    </source>
</evidence>
<keyword evidence="3" id="KW-0805">Transcription regulation</keyword>
<dbReference type="Pfam" id="PF00010">
    <property type="entry name" value="HLH"/>
    <property type="match status" value="1"/>
</dbReference>
<dbReference type="InterPro" id="IPR050370">
    <property type="entry name" value="HES_HEY"/>
</dbReference>
<dbReference type="PANTHER" id="PTHR10985">
    <property type="entry name" value="BASIC HELIX-LOOP-HELIX TRANSCRIPTION FACTOR, HES-RELATED"/>
    <property type="match status" value="1"/>
</dbReference>
<organism evidence="9 10">
    <name type="scientific">Esox lucius</name>
    <name type="common">Northern pike</name>
    <dbReference type="NCBI Taxonomy" id="8010"/>
    <lineage>
        <taxon>Eukaryota</taxon>
        <taxon>Metazoa</taxon>
        <taxon>Chordata</taxon>
        <taxon>Craniata</taxon>
        <taxon>Vertebrata</taxon>
        <taxon>Euteleostomi</taxon>
        <taxon>Actinopterygii</taxon>
        <taxon>Neopterygii</taxon>
        <taxon>Teleostei</taxon>
        <taxon>Protacanthopterygii</taxon>
        <taxon>Esociformes</taxon>
        <taxon>Esocidae</taxon>
        <taxon>Esox</taxon>
    </lineage>
</organism>
<dbReference type="Gene3D" id="4.10.280.10">
    <property type="entry name" value="Helix-loop-helix DNA-binding domain"/>
    <property type="match status" value="1"/>
</dbReference>
<dbReference type="Ensembl" id="ENSELUT00000011182.3">
    <property type="protein sequence ID" value="ENSELUP00000005131.1"/>
    <property type="gene ID" value="ENSELUG00000001290.3"/>
</dbReference>
<reference evidence="9" key="2">
    <citation type="submission" date="2020-02" db="EMBL/GenBank/DDBJ databases">
        <title>Esox lucius (northern pike) genome, fEsoLuc1, primary haplotype.</title>
        <authorList>
            <person name="Myers G."/>
            <person name="Karagic N."/>
            <person name="Meyer A."/>
            <person name="Pippel M."/>
            <person name="Reichard M."/>
            <person name="Winkler S."/>
            <person name="Tracey A."/>
            <person name="Sims Y."/>
            <person name="Howe K."/>
            <person name="Rhie A."/>
            <person name="Formenti G."/>
            <person name="Durbin R."/>
            <person name="Fedrigo O."/>
            <person name="Jarvis E.D."/>
        </authorList>
    </citation>
    <scope>NUCLEOTIDE SEQUENCE [LARGE SCALE GENOMIC DNA]</scope>
</reference>
<evidence type="ECO:0000256" key="5">
    <source>
        <dbReference type="ARBA" id="ARBA00023163"/>
    </source>
</evidence>
<dbReference type="OrthoDB" id="6085656at2759"/>
<reference evidence="9" key="4">
    <citation type="submission" date="2025-09" db="UniProtKB">
        <authorList>
            <consortium name="Ensembl"/>
        </authorList>
    </citation>
    <scope>IDENTIFICATION</scope>
</reference>
<accession>A0A3P8XKN4</accession>
<comment type="subcellular location">
    <subcellularLocation>
        <location evidence="1">Nucleus</location>
    </subcellularLocation>
</comment>
<evidence type="ECO:0000259" key="8">
    <source>
        <dbReference type="PROSITE" id="PS50888"/>
    </source>
</evidence>
<evidence type="ECO:0000256" key="2">
    <source>
        <dbReference type="ARBA" id="ARBA00022491"/>
    </source>
</evidence>
<evidence type="ECO:0000313" key="10">
    <source>
        <dbReference type="Proteomes" id="UP000265140"/>
    </source>
</evidence>
<dbReference type="InterPro" id="IPR036638">
    <property type="entry name" value="HLH_DNA-bd_sf"/>
</dbReference>
<dbReference type="OMA" id="DKDSCQR"/>
<dbReference type="GO" id="GO:0005634">
    <property type="term" value="C:nucleus"/>
    <property type="evidence" value="ECO:0007669"/>
    <property type="project" value="UniProtKB-SubCell"/>
</dbReference>
<proteinExistence type="predicted"/>
<keyword evidence="6" id="KW-0539">Nucleus</keyword>
<dbReference type="KEGG" id="els:105013869"/>
<gene>
    <name evidence="9" type="primary">HES2</name>
</gene>
<dbReference type="AlphaFoldDB" id="A0A3P8XKN4"/>
<dbReference type="SUPFAM" id="SSF47459">
    <property type="entry name" value="HLH, helix-loop-helix DNA-binding domain"/>
    <property type="match status" value="1"/>
</dbReference>
<reference evidence="10" key="1">
    <citation type="journal article" date="2014" name="PLoS ONE">
        <title>The genome and linkage map of the northern pike (Esox lucius): conserved synteny revealed between the salmonid sister group and the Neoteleostei.</title>
        <authorList>
            <person name="Rondeau E.B."/>
            <person name="Minkley D.R."/>
            <person name="Leong J.S."/>
            <person name="Messmer A.M."/>
            <person name="Jantzen J.R."/>
            <person name="von Schalburg K.R."/>
            <person name="Lemon C."/>
            <person name="Bird N.H."/>
            <person name="Koop B.F."/>
        </authorList>
    </citation>
    <scope>NUCLEOTIDE SEQUENCE</scope>
</reference>
<evidence type="ECO:0000256" key="6">
    <source>
        <dbReference type="ARBA" id="ARBA00023242"/>
    </source>
</evidence>